<dbReference type="Proteomes" id="UP000664859">
    <property type="component" value="Unassembled WGS sequence"/>
</dbReference>
<evidence type="ECO:0000313" key="3">
    <source>
        <dbReference type="Proteomes" id="UP000664859"/>
    </source>
</evidence>
<accession>A0A835ZH83</accession>
<feature type="compositionally biased region" description="Gly residues" evidence="1">
    <location>
        <begin position="36"/>
        <end position="52"/>
    </location>
</feature>
<feature type="region of interest" description="Disordered" evidence="1">
    <location>
        <begin position="317"/>
        <end position="343"/>
    </location>
</feature>
<dbReference type="AlphaFoldDB" id="A0A835ZH83"/>
<dbReference type="EMBL" id="JAFCMP010000002">
    <property type="protein sequence ID" value="KAG5192826.1"/>
    <property type="molecule type" value="Genomic_DNA"/>
</dbReference>
<gene>
    <name evidence="2" type="ORF">JKP88DRAFT_242689</name>
</gene>
<evidence type="ECO:0000313" key="2">
    <source>
        <dbReference type="EMBL" id="KAG5192826.1"/>
    </source>
</evidence>
<reference evidence="2" key="1">
    <citation type="submission" date="2021-02" db="EMBL/GenBank/DDBJ databases">
        <title>First Annotated Genome of the Yellow-green Alga Tribonema minus.</title>
        <authorList>
            <person name="Mahan K.M."/>
        </authorList>
    </citation>
    <scope>NUCLEOTIDE SEQUENCE</scope>
    <source>
        <strain evidence="2">UTEX B ZZ1240</strain>
    </source>
</reference>
<sequence>MSGLHIGEEEDSPPLKPAVGGWSSDDDVSADEGGDSSDGGGGGGGGGGGWGSGMAAYERRAARTTRAALLRTDALLASPRAPPPPPPPPEHCRYVRGDPFADEELDADLWHAAFPFLCVTGRGIGGWNEGGAAAVRCAEMAEGATGAAVGAGAGEGRSRNEKGRCDCNCAWRGGVDAVGDAPQQSEIRHTAVRCAALEAQSLPAANTMFDNRVRGRPAEGASSHAEVEVELAIVGTQYALAQPPPGYLGESQDGGAVEEVLASDGILECRVHYTAKFTAEFKFNKRPRPQREEHSTGFEWAGCLLLRAMEWLALDLDSTPPGSDAGSSEADDPSVAQARQQELSDALAEHAWAEIAPSLVAAALQQQQQQQRSALQLRGSPMDASGER</sequence>
<proteinExistence type="predicted"/>
<feature type="region of interest" description="Disordered" evidence="1">
    <location>
        <begin position="364"/>
        <end position="388"/>
    </location>
</feature>
<evidence type="ECO:0000256" key="1">
    <source>
        <dbReference type="SAM" id="MobiDB-lite"/>
    </source>
</evidence>
<feature type="region of interest" description="Disordered" evidence="1">
    <location>
        <begin position="1"/>
        <end position="57"/>
    </location>
</feature>
<feature type="compositionally biased region" description="Low complexity" evidence="1">
    <location>
        <begin position="364"/>
        <end position="378"/>
    </location>
</feature>
<protein>
    <submittedName>
        <fullName evidence="2">Uncharacterized protein</fullName>
    </submittedName>
</protein>
<feature type="compositionally biased region" description="Acidic residues" evidence="1">
    <location>
        <begin position="24"/>
        <end position="35"/>
    </location>
</feature>
<comment type="caution">
    <text evidence="2">The sequence shown here is derived from an EMBL/GenBank/DDBJ whole genome shotgun (WGS) entry which is preliminary data.</text>
</comment>
<organism evidence="2 3">
    <name type="scientific">Tribonema minus</name>
    <dbReference type="NCBI Taxonomy" id="303371"/>
    <lineage>
        <taxon>Eukaryota</taxon>
        <taxon>Sar</taxon>
        <taxon>Stramenopiles</taxon>
        <taxon>Ochrophyta</taxon>
        <taxon>PX clade</taxon>
        <taxon>Xanthophyceae</taxon>
        <taxon>Tribonematales</taxon>
        <taxon>Tribonemataceae</taxon>
        <taxon>Tribonema</taxon>
    </lineage>
</organism>
<name>A0A835ZH83_9STRA</name>
<keyword evidence="3" id="KW-1185">Reference proteome</keyword>